<reference evidence="7 8" key="1">
    <citation type="submission" date="2020-08" db="EMBL/GenBank/DDBJ databases">
        <title>Bridging the membrane lipid divide: bacteria of the FCB group superphylum have the potential to synthesize archaeal ether lipids.</title>
        <authorList>
            <person name="Villanueva L."/>
            <person name="Von Meijenfeldt F.A.B."/>
            <person name="Westbye A.B."/>
            <person name="Yadav S."/>
            <person name="Hopmans E.C."/>
            <person name="Dutilh B.E."/>
            <person name="Sinninghe Damste J.S."/>
        </authorList>
    </citation>
    <scope>NUCLEOTIDE SEQUENCE [LARGE SCALE GENOMIC DNA]</scope>
    <source>
        <strain evidence="7">NIOZ-UU27</strain>
    </source>
</reference>
<dbReference type="Pfam" id="PF00072">
    <property type="entry name" value="Response_reg"/>
    <property type="match status" value="1"/>
</dbReference>
<evidence type="ECO:0000256" key="2">
    <source>
        <dbReference type="PROSITE-ProRule" id="PRU00169"/>
    </source>
</evidence>
<dbReference type="Gene3D" id="1.10.287.130">
    <property type="match status" value="1"/>
</dbReference>
<dbReference type="SMART" id="SM00448">
    <property type="entry name" value="REC"/>
    <property type="match status" value="1"/>
</dbReference>
<feature type="coiled-coil region" evidence="3">
    <location>
        <begin position="237"/>
        <end position="271"/>
    </location>
</feature>
<dbReference type="InterPro" id="IPR000700">
    <property type="entry name" value="PAS-assoc_C"/>
</dbReference>
<protein>
    <submittedName>
        <fullName evidence="7">PAS domain S-box protein</fullName>
    </submittedName>
</protein>
<feature type="domain" description="PAC" evidence="6">
    <location>
        <begin position="196"/>
        <end position="246"/>
    </location>
</feature>
<dbReference type="InterPro" id="IPR050595">
    <property type="entry name" value="Bact_response_regulator"/>
</dbReference>
<dbReference type="SUPFAM" id="SSF47384">
    <property type="entry name" value="Homodimeric domain of signal transducing histidine kinase"/>
    <property type="match status" value="1"/>
</dbReference>
<dbReference type="PROSITE" id="PS50110">
    <property type="entry name" value="RESPONSE_REGULATORY"/>
    <property type="match status" value="1"/>
</dbReference>
<name>A0A8J6N2Z8_9DELT</name>
<dbReference type="CDD" id="cd00156">
    <property type="entry name" value="REC"/>
    <property type="match status" value="1"/>
</dbReference>
<dbReference type="Proteomes" id="UP000650524">
    <property type="component" value="Unassembled WGS sequence"/>
</dbReference>
<dbReference type="InterPro" id="IPR011006">
    <property type="entry name" value="CheY-like_superfamily"/>
</dbReference>
<dbReference type="SUPFAM" id="SSF52172">
    <property type="entry name" value="CheY-like"/>
    <property type="match status" value="1"/>
</dbReference>
<dbReference type="Gene3D" id="3.30.450.20">
    <property type="entry name" value="PAS domain"/>
    <property type="match status" value="2"/>
</dbReference>
<gene>
    <name evidence="7" type="ORF">H8E19_16830</name>
</gene>
<dbReference type="SUPFAM" id="SSF55785">
    <property type="entry name" value="PYP-like sensor domain (PAS domain)"/>
    <property type="match status" value="1"/>
</dbReference>
<dbReference type="CDD" id="cd00082">
    <property type="entry name" value="HisKA"/>
    <property type="match status" value="1"/>
</dbReference>
<accession>A0A8J6N2Z8</accession>
<proteinExistence type="predicted"/>
<dbReference type="InterPro" id="IPR036097">
    <property type="entry name" value="HisK_dim/P_sf"/>
</dbReference>
<evidence type="ECO:0000259" key="4">
    <source>
        <dbReference type="PROSITE" id="PS50110"/>
    </source>
</evidence>
<dbReference type="PANTHER" id="PTHR44591">
    <property type="entry name" value="STRESS RESPONSE REGULATOR PROTEIN 1"/>
    <property type="match status" value="1"/>
</dbReference>
<dbReference type="CDD" id="cd00130">
    <property type="entry name" value="PAS"/>
    <property type="match status" value="1"/>
</dbReference>
<evidence type="ECO:0000259" key="5">
    <source>
        <dbReference type="PROSITE" id="PS50112"/>
    </source>
</evidence>
<feature type="domain" description="Response regulatory" evidence="4">
    <location>
        <begin position="10"/>
        <end position="127"/>
    </location>
</feature>
<feature type="domain" description="PAS" evidence="5">
    <location>
        <begin position="140"/>
        <end position="184"/>
    </location>
</feature>
<dbReference type="InterPro" id="IPR035965">
    <property type="entry name" value="PAS-like_dom_sf"/>
</dbReference>
<sequence>MPETVNQKLSILLIEDNPGDARLIQEMIHEGGDTSFDLVHAERLSAGLEIVAGGDIDIILLDLSLPDSHGLDTVVRTLNQTPDIPIVVLTGLRDEELANEFVRLGAQDYLYKEHIDPDILTRVIRYAVYRKEIERELQRSEVRFRVLIEQNADGILVMDKRGIILLVNRAVEALFGRGPEDLIGTHCGLPIVKGRESSEIDIVGGDGKEKVAAVRVEEIEWKGEPAYLASLRDVTARKQMEDELRRTVEKLEEANQKILEQQESVMEEERLKVLLQMAGATAHELNQPLMVLLGNIELMRMKKNTPERFERYMDTIEEAGKHMSRIVKKIQHIRHAETKDYLNGRSIIDLNQEEGGRS</sequence>
<evidence type="ECO:0000259" key="6">
    <source>
        <dbReference type="PROSITE" id="PS50113"/>
    </source>
</evidence>
<feature type="modified residue" description="4-aspartylphosphate" evidence="2">
    <location>
        <position position="62"/>
    </location>
</feature>
<keyword evidence="1 2" id="KW-0597">Phosphoprotein</keyword>
<evidence type="ECO:0000256" key="3">
    <source>
        <dbReference type="SAM" id="Coils"/>
    </source>
</evidence>
<dbReference type="EMBL" id="JACNJD010000342">
    <property type="protein sequence ID" value="MBC8179071.1"/>
    <property type="molecule type" value="Genomic_DNA"/>
</dbReference>
<dbReference type="AlphaFoldDB" id="A0A8J6N2Z8"/>
<dbReference type="PANTHER" id="PTHR44591:SF21">
    <property type="entry name" value="TWO-COMPONENT RESPONSE REGULATOR"/>
    <property type="match status" value="1"/>
</dbReference>
<dbReference type="InterPro" id="IPR001789">
    <property type="entry name" value="Sig_transdc_resp-reg_receiver"/>
</dbReference>
<dbReference type="GO" id="GO:0000155">
    <property type="term" value="F:phosphorelay sensor kinase activity"/>
    <property type="evidence" value="ECO:0007669"/>
    <property type="project" value="InterPro"/>
</dbReference>
<dbReference type="NCBIfam" id="TIGR00229">
    <property type="entry name" value="sensory_box"/>
    <property type="match status" value="1"/>
</dbReference>
<dbReference type="Pfam" id="PF00512">
    <property type="entry name" value="HisKA"/>
    <property type="match status" value="1"/>
</dbReference>
<dbReference type="InterPro" id="IPR000014">
    <property type="entry name" value="PAS"/>
</dbReference>
<evidence type="ECO:0000313" key="8">
    <source>
        <dbReference type="Proteomes" id="UP000650524"/>
    </source>
</evidence>
<dbReference type="Gene3D" id="3.40.50.2300">
    <property type="match status" value="1"/>
</dbReference>
<evidence type="ECO:0000313" key="7">
    <source>
        <dbReference type="EMBL" id="MBC8179071.1"/>
    </source>
</evidence>
<comment type="caution">
    <text evidence="7">The sequence shown here is derived from an EMBL/GenBank/DDBJ whole genome shotgun (WGS) entry which is preliminary data.</text>
</comment>
<organism evidence="7 8">
    <name type="scientific">Candidatus Desulfacyla euxinica</name>
    <dbReference type="NCBI Taxonomy" id="2841693"/>
    <lineage>
        <taxon>Bacteria</taxon>
        <taxon>Deltaproteobacteria</taxon>
        <taxon>Candidatus Desulfacyla</taxon>
    </lineage>
</organism>
<evidence type="ECO:0000256" key="1">
    <source>
        <dbReference type="ARBA" id="ARBA00022553"/>
    </source>
</evidence>
<dbReference type="GO" id="GO:0006355">
    <property type="term" value="P:regulation of DNA-templated transcription"/>
    <property type="evidence" value="ECO:0007669"/>
    <property type="project" value="InterPro"/>
</dbReference>
<dbReference type="PROSITE" id="PS50112">
    <property type="entry name" value="PAS"/>
    <property type="match status" value="1"/>
</dbReference>
<dbReference type="InterPro" id="IPR013767">
    <property type="entry name" value="PAS_fold"/>
</dbReference>
<dbReference type="SMART" id="SM00388">
    <property type="entry name" value="HisKA"/>
    <property type="match status" value="1"/>
</dbReference>
<dbReference type="PROSITE" id="PS50113">
    <property type="entry name" value="PAC"/>
    <property type="match status" value="1"/>
</dbReference>
<dbReference type="InterPro" id="IPR003661">
    <property type="entry name" value="HisK_dim/P_dom"/>
</dbReference>
<dbReference type="Pfam" id="PF00989">
    <property type="entry name" value="PAS"/>
    <property type="match status" value="1"/>
</dbReference>
<keyword evidence="3" id="KW-0175">Coiled coil</keyword>